<feature type="non-terminal residue" evidence="9">
    <location>
        <position position="275"/>
    </location>
</feature>
<dbReference type="GO" id="GO:1903094">
    <property type="term" value="P:negative regulation of protein K48-linked deubiquitination"/>
    <property type="evidence" value="ECO:0007669"/>
    <property type="project" value="TreeGrafter"/>
</dbReference>
<dbReference type="Pfam" id="PF00789">
    <property type="entry name" value="UBX"/>
    <property type="match status" value="1"/>
</dbReference>
<dbReference type="GO" id="GO:0005634">
    <property type="term" value="C:nucleus"/>
    <property type="evidence" value="ECO:0007669"/>
    <property type="project" value="TreeGrafter"/>
</dbReference>
<evidence type="ECO:0008006" key="10">
    <source>
        <dbReference type="Google" id="ProtNLM"/>
    </source>
</evidence>
<dbReference type="Gene3D" id="3.10.20.90">
    <property type="entry name" value="Phosphatidylinositol 3-kinase Catalytic Subunit, Chain A, domain 1"/>
    <property type="match status" value="1"/>
</dbReference>
<evidence type="ECO:0000256" key="1">
    <source>
        <dbReference type="ARBA" id="ARBA00004496"/>
    </source>
</evidence>
<evidence type="ECO:0000256" key="3">
    <source>
        <dbReference type="ARBA" id="ARBA00023054"/>
    </source>
</evidence>
<feature type="region of interest" description="Disordered" evidence="5">
    <location>
        <begin position="94"/>
        <end position="114"/>
    </location>
</feature>
<dbReference type="PROSITE" id="PS50030">
    <property type="entry name" value="UBA"/>
    <property type="match status" value="1"/>
</dbReference>
<dbReference type="InterPro" id="IPR015940">
    <property type="entry name" value="UBA"/>
</dbReference>
<dbReference type="InterPro" id="IPR001012">
    <property type="entry name" value="UBX_dom"/>
</dbReference>
<dbReference type="AlphaFoldDB" id="A0A1B6G1S1"/>
<proteinExistence type="predicted"/>
<dbReference type="Gene3D" id="1.10.8.10">
    <property type="entry name" value="DNA helicase RuvA subunit, C-terminal domain"/>
    <property type="match status" value="1"/>
</dbReference>
<name>A0A1B6G1S1_9HEMI</name>
<dbReference type="PANTHER" id="PTHR46340:SF1">
    <property type="entry name" value="UBX DOMAIN-CONTAINING PROTEIN 1"/>
    <property type="match status" value="1"/>
</dbReference>
<evidence type="ECO:0000256" key="5">
    <source>
        <dbReference type="SAM" id="MobiDB-lite"/>
    </source>
</evidence>
<evidence type="ECO:0000256" key="4">
    <source>
        <dbReference type="PROSITE-ProRule" id="PRU00042"/>
    </source>
</evidence>
<dbReference type="SMART" id="SM00165">
    <property type="entry name" value="UBA"/>
    <property type="match status" value="1"/>
</dbReference>
<keyword evidence="4" id="KW-0863">Zinc-finger</keyword>
<feature type="domain" description="UBX" evidence="7">
    <location>
        <begin position="231"/>
        <end position="275"/>
    </location>
</feature>
<dbReference type="SUPFAM" id="SSF46934">
    <property type="entry name" value="UBA-like"/>
    <property type="match status" value="1"/>
</dbReference>
<keyword evidence="2" id="KW-0963">Cytoplasm</keyword>
<dbReference type="Pfam" id="PF22562">
    <property type="entry name" value="UBA_7"/>
    <property type="match status" value="1"/>
</dbReference>
<dbReference type="SUPFAM" id="SSF54236">
    <property type="entry name" value="Ubiquitin-like"/>
    <property type="match status" value="1"/>
</dbReference>
<evidence type="ECO:0000313" key="9">
    <source>
        <dbReference type="EMBL" id="JAS56331.1"/>
    </source>
</evidence>
<evidence type="ECO:0000256" key="2">
    <source>
        <dbReference type="ARBA" id="ARBA00022490"/>
    </source>
</evidence>
<dbReference type="GO" id="GO:0008270">
    <property type="term" value="F:zinc ion binding"/>
    <property type="evidence" value="ECO:0007669"/>
    <property type="project" value="UniProtKB-KW"/>
</dbReference>
<gene>
    <name evidence="9" type="ORF">g.47593</name>
</gene>
<evidence type="ECO:0000259" key="8">
    <source>
        <dbReference type="PROSITE" id="PS50157"/>
    </source>
</evidence>
<dbReference type="GO" id="GO:0036435">
    <property type="term" value="F:K48-linked polyubiquitin modification-dependent protein binding"/>
    <property type="evidence" value="ECO:0007669"/>
    <property type="project" value="TreeGrafter"/>
</dbReference>
<reference evidence="9" key="1">
    <citation type="submission" date="2015-11" db="EMBL/GenBank/DDBJ databases">
        <title>De novo transcriptome assembly of four potential Pierce s Disease insect vectors from Arizona vineyards.</title>
        <authorList>
            <person name="Tassone E.E."/>
        </authorList>
    </citation>
    <scope>NUCLEOTIDE SEQUENCE</scope>
</reference>
<keyword evidence="4" id="KW-0862">Zinc</keyword>
<dbReference type="InterPro" id="IPR009060">
    <property type="entry name" value="UBA-like_sf"/>
</dbReference>
<dbReference type="PROSITE" id="PS50033">
    <property type="entry name" value="UBX"/>
    <property type="match status" value="1"/>
</dbReference>
<feature type="non-terminal residue" evidence="9">
    <location>
        <position position="1"/>
    </location>
</feature>
<comment type="subcellular location">
    <subcellularLocation>
        <location evidence="1">Cytoplasm</location>
    </subcellularLocation>
</comment>
<evidence type="ECO:0000259" key="6">
    <source>
        <dbReference type="PROSITE" id="PS50030"/>
    </source>
</evidence>
<evidence type="ECO:0000259" key="7">
    <source>
        <dbReference type="PROSITE" id="PS50033"/>
    </source>
</evidence>
<dbReference type="InterPro" id="IPR029071">
    <property type="entry name" value="Ubiquitin-like_domsf"/>
</dbReference>
<accession>A0A1B6G1S1</accession>
<keyword evidence="3" id="KW-0175">Coiled coil</keyword>
<dbReference type="PROSITE" id="PS00028">
    <property type="entry name" value="ZINC_FINGER_C2H2_1"/>
    <property type="match status" value="1"/>
</dbReference>
<sequence length="275" mass="31818">FELDLLNSKMSTAASTIDHLIDMGFERDNIEFAIKTTNSNEIEKVTEWLLSHTADDIQKLREKSSETAKSIKCEDCGKLFAKSEEVEVHAFKSGHTNFSESTDEKKPLSEEEKREKRLQLEAILKEKRREFEEQEKKDLIEREKQRIKSGKQLTEVRKRMEDLEMQKMLDQRKREKQEEIEAYKRVKQQIELDKQRRKDKFANTAVKTEPEPKPVVANNASCSTNSISAQTTYDTTRIQVRLPNGSQVTHSFGAKEPLSAVRLFIELNCPAAPEI</sequence>
<feature type="domain" description="UBA" evidence="6">
    <location>
        <begin position="5"/>
        <end position="52"/>
    </location>
</feature>
<dbReference type="GO" id="GO:0031397">
    <property type="term" value="P:negative regulation of protein ubiquitination"/>
    <property type="evidence" value="ECO:0007669"/>
    <property type="project" value="TreeGrafter"/>
</dbReference>
<dbReference type="PROSITE" id="PS50157">
    <property type="entry name" value="ZINC_FINGER_C2H2_2"/>
    <property type="match status" value="1"/>
</dbReference>
<dbReference type="GO" id="GO:0005737">
    <property type="term" value="C:cytoplasm"/>
    <property type="evidence" value="ECO:0007669"/>
    <property type="project" value="UniProtKB-SubCell"/>
</dbReference>
<dbReference type="EMBL" id="GECZ01013438">
    <property type="protein sequence ID" value="JAS56331.1"/>
    <property type="molecule type" value="Transcribed_RNA"/>
</dbReference>
<dbReference type="InterPro" id="IPR013087">
    <property type="entry name" value="Znf_C2H2_type"/>
</dbReference>
<keyword evidence="4" id="KW-0479">Metal-binding</keyword>
<feature type="domain" description="C2H2-type" evidence="8">
    <location>
        <begin position="71"/>
        <end position="100"/>
    </location>
</feature>
<dbReference type="GO" id="GO:0032435">
    <property type="term" value="P:negative regulation of proteasomal ubiquitin-dependent protein catabolic process"/>
    <property type="evidence" value="ECO:0007669"/>
    <property type="project" value="TreeGrafter"/>
</dbReference>
<feature type="compositionally biased region" description="Basic and acidic residues" evidence="5">
    <location>
        <begin position="102"/>
        <end position="114"/>
    </location>
</feature>
<dbReference type="PANTHER" id="PTHR46340">
    <property type="entry name" value="UBX DOMAIN-CONTAINING PROTEIN 1"/>
    <property type="match status" value="1"/>
</dbReference>
<protein>
    <recommendedName>
        <fullName evidence="10">UBX domain-containing protein</fullName>
    </recommendedName>
</protein>
<organism evidence="9">
    <name type="scientific">Cuerna arida</name>
    <dbReference type="NCBI Taxonomy" id="1464854"/>
    <lineage>
        <taxon>Eukaryota</taxon>
        <taxon>Metazoa</taxon>
        <taxon>Ecdysozoa</taxon>
        <taxon>Arthropoda</taxon>
        <taxon>Hexapoda</taxon>
        <taxon>Insecta</taxon>
        <taxon>Pterygota</taxon>
        <taxon>Neoptera</taxon>
        <taxon>Paraneoptera</taxon>
        <taxon>Hemiptera</taxon>
        <taxon>Auchenorrhyncha</taxon>
        <taxon>Membracoidea</taxon>
        <taxon>Cicadellidae</taxon>
        <taxon>Cicadellinae</taxon>
        <taxon>Proconiini</taxon>
        <taxon>Cuerna</taxon>
    </lineage>
</organism>